<keyword evidence="4" id="KW-1185">Reference proteome</keyword>
<name>A0ABW3AUN4_9SPHI</name>
<gene>
    <name evidence="3" type="ORF">ACFQZX_12960</name>
</gene>
<dbReference type="InterPro" id="IPR050955">
    <property type="entry name" value="Plant_Biomass_Hydrol_Est"/>
</dbReference>
<evidence type="ECO:0000259" key="2">
    <source>
        <dbReference type="Pfam" id="PF02230"/>
    </source>
</evidence>
<sequence>MIILSVAAGVLFTGIALYFYWLYAPIPPEPALASKISRERITVGGHERTYWRYVPPRSSHEDKMPLLIVLHGSGIDGARMRAWTGFEFDILADRYGFAVAYPDGYEKNWNDIRKSAPFKAKEKNIDDIGFIKALIERYQSVDNINIKRVHVFGYSNGGNMAFRLALQEPGLLAAIATVAASLPTQDNRLAEPNGFPLPIMMVNGTKDPIIPYDGGKVNFFGKKMGNVVSALSTIKTFIRARPNVSEETEPLPHLNTGGGTSVERLVWHEGGRVLAVLYTVHGGGHVIPQPVARFPRLMGKVAGELDAPGEAVAFFGLNK</sequence>
<keyword evidence="1" id="KW-0732">Signal</keyword>
<evidence type="ECO:0000313" key="4">
    <source>
        <dbReference type="Proteomes" id="UP001597010"/>
    </source>
</evidence>
<reference evidence="4" key="1">
    <citation type="journal article" date="2019" name="Int. J. Syst. Evol. Microbiol.">
        <title>The Global Catalogue of Microorganisms (GCM) 10K type strain sequencing project: providing services to taxonomists for standard genome sequencing and annotation.</title>
        <authorList>
            <consortium name="The Broad Institute Genomics Platform"/>
            <consortium name="The Broad Institute Genome Sequencing Center for Infectious Disease"/>
            <person name="Wu L."/>
            <person name="Ma J."/>
        </authorList>
    </citation>
    <scope>NUCLEOTIDE SEQUENCE [LARGE SCALE GENOMIC DNA]</scope>
    <source>
        <strain evidence="4">CCUG 61484</strain>
    </source>
</reference>
<organism evidence="3 4">
    <name type="scientific">Mucilaginibacter litoreus</name>
    <dbReference type="NCBI Taxonomy" id="1048221"/>
    <lineage>
        <taxon>Bacteria</taxon>
        <taxon>Pseudomonadati</taxon>
        <taxon>Bacteroidota</taxon>
        <taxon>Sphingobacteriia</taxon>
        <taxon>Sphingobacteriales</taxon>
        <taxon>Sphingobacteriaceae</taxon>
        <taxon>Mucilaginibacter</taxon>
    </lineage>
</organism>
<proteinExistence type="predicted"/>
<dbReference type="PANTHER" id="PTHR43037">
    <property type="entry name" value="UNNAMED PRODUCT-RELATED"/>
    <property type="match status" value="1"/>
</dbReference>
<comment type="caution">
    <text evidence="3">The sequence shown here is derived from an EMBL/GenBank/DDBJ whole genome shotgun (WGS) entry which is preliminary data.</text>
</comment>
<dbReference type="GO" id="GO:0016787">
    <property type="term" value="F:hydrolase activity"/>
    <property type="evidence" value="ECO:0007669"/>
    <property type="project" value="UniProtKB-KW"/>
</dbReference>
<protein>
    <submittedName>
        <fullName evidence="3">Alpha/beta hydrolase family esterase</fullName>
    </submittedName>
</protein>
<dbReference type="EMBL" id="JBHTHZ010000012">
    <property type="protein sequence ID" value="MFD0794529.1"/>
    <property type="molecule type" value="Genomic_DNA"/>
</dbReference>
<feature type="domain" description="Phospholipase/carboxylesterase/thioesterase" evidence="2">
    <location>
        <begin position="60"/>
        <end position="215"/>
    </location>
</feature>
<evidence type="ECO:0000256" key="1">
    <source>
        <dbReference type="ARBA" id="ARBA00022729"/>
    </source>
</evidence>
<keyword evidence="3" id="KW-0378">Hydrolase</keyword>
<dbReference type="InterPro" id="IPR029058">
    <property type="entry name" value="AB_hydrolase_fold"/>
</dbReference>
<dbReference type="InterPro" id="IPR003140">
    <property type="entry name" value="PLipase/COase/thioEstase"/>
</dbReference>
<dbReference type="Pfam" id="PF02230">
    <property type="entry name" value="Abhydrolase_2"/>
    <property type="match status" value="1"/>
</dbReference>
<dbReference type="RefSeq" id="WP_377115960.1">
    <property type="nucleotide sequence ID" value="NZ_JBHTHZ010000012.1"/>
</dbReference>
<dbReference type="SUPFAM" id="SSF53474">
    <property type="entry name" value="alpha/beta-Hydrolases"/>
    <property type="match status" value="1"/>
</dbReference>
<dbReference type="Proteomes" id="UP001597010">
    <property type="component" value="Unassembled WGS sequence"/>
</dbReference>
<dbReference type="PANTHER" id="PTHR43037:SF1">
    <property type="entry name" value="BLL1128 PROTEIN"/>
    <property type="match status" value="1"/>
</dbReference>
<dbReference type="Gene3D" id="3.40.50.1820">
    <property type="entry name" value="alpha/beta hydrolase"/>
    <property type="match status" value="1"/>
</dbReference>
<accession>A0ABW3AUN4</accession>
<evidence type="ECO:0000313" key="3">
    <source>
        <dbReference type="EMBL" id="MFD0794529.1"/>
    </source>
</evidence>